<dbReference type="STRING" id="446470.Snas_5611"/>
<feature type="transmembrane region" description="Helical" evidence="2">
    <location>
        <begin position="125"/>
        <end position="143"/>
    </location>
</feature>
<keyword evidence="2" id="KW-0812">Transmembrane</keyword>
<evidence type="ECO:0000256" key="1">
    <source>
        <dbReference type="SAM" id="MobiDB-lite"/>
    </source>
</evidence>
<dbReference type="OrthoDB" id="3261081at2"/>
<proteinExistence type="predicted"/>
<evidence type="ECO:0000313" key="4">
    <source>
        <dbReference type="Proteomes" id="UP000000844"/>
    </source>
</evidence>
<protein>
    <submittedName>
        <fullName evidence="3">Uncharacterized protein</fullName>
    </submittedName>
</protein>
<reference evidence="3 4" key="1">
    <citation type="journal article" date="2009" name="Stand. Genomic Sci.">
        <title>Complete genome sequence of Stackebrandtia nassauensis type strain (LLR-40K-21).</title>
        <authorList>
            <person name="Munk C."/>
            <person name="Lapidus A."/>
            <person name="Copeland A."/>
            <person name="Jando M."/>
            <person name="Mayilraj S."/>
            <person name="Glavina Del Rio T."/>
            <person name="Nolan M."/>
            <person name="Chen F."/>
            <person name="Lucas S."/>
            <person name="Tice H."/>
            <person name="Cheng J.F."/>
            <person name="Han C."/>
            <person name="Detter J.C."/>
            <person name="Bruce D."/>
            <person name="Goodwin L."/>
            <person name="Chain P."/>
            <person name="Pitluck S."/>
            <person name="Goker M."/>
            <person name="Ovchinikova G."/>
            <person name="Pati A."/>
            <person name="Ivanova N."/>
            <person name="Mavromatis K."/>
            <person name="Chen A."/>
            <person name="Palaniappan K."/>
            <person name="Land M."/>
            <person name="Hauser L."/>
            <person name="Chang Y.J."/>
            <person name="Jeffries C.D."/>
            <person name="Bristow J."/>
            <person name="Eisen J.A."/>
            <person name="Markowitz V."/>
            <person name="Hugenholtz P."/>
            <person name="Kyrpides N.C."/>
            <person name="Klenk H.P."/>
        </authorList>
    </citation>
    <scope>NUCLEOTIDE SEQUENCE [LARGE SCALE GENOMIC DNA]</scope>
    <source>
        <strain evidence="4">DSM 44728 / CIP 108903 / NRRL B-16338 / NBRC 102104 / LLR-40K-21</strain>
    </source>
</reference>
<accession>D3PX17</accession>
<feature type="transmembrane region" description="Helical" evidence="2">
    <location>
        <begin position="61"/>
        <end position="81"/>
    </location>
</feature>
<feature type="region of interest" description="Disordered" evidence="1">
    <location>
        <begin position="243"/>
        <end position="293"/>
    </location>
</feature>
<name>D3PX17_STANL</name>
<dbReference type="eggNOG" id="ENOG50342RT">
    <property type="taxonomic scope" value="Bacteria"/>
</dbReference>
<keyword evidence="4" id="KW-1185">Reference proteome</keyword>
<dbReference type="Proteomes" id="UP000000844">
    <property type="component" value="Chromosome"/>
</dbReference>
<evidence type="ECO:0000256" key="2">
    <source>
        <dbReference type="SAM" id="Phobius"/>
    </source>
</evidence>
<feature type="compositionally biased region" description="Pro residues" evidence="1">
    <location>
        <begin position="283"/>
        <end position="293"/>
    </location>
</feature>
<gene>
    <name evidence="3" type="ordered locus">Snas_5611</name>
</gene>
<sequence length="293" mass="30598">MYPPAAAPPAAPPPAPAPMLPPVLTNIGTAGWRLIVAACAFYGVFLVAYDPVLGWSDLWFLSQSGSLVAAILYGLMAPIPLIPGGEKAEPVVAWVRGALASMMMLICIASIFILGEGDLGETGFLFEHLLTPLIVAADFVLVGRFSARTRAWHPVTWIGFPLLYLILANLAGEAPMLYGGILDPGNSEFLMYTGMFLVTAIVFGYILFGLAKLRGFVASSIAGATPVAPQPMPGQFAVAGHPQPGMAYGQPAPGYPQPNAGYQQPQANAGYPPPVSGGYGQPPAQPPTRPPGS</sequence>
<dbReference type="RefSeq" id="WP_013020812.1">
    <property type="nucleotide sequence ID" value="NC_013947.1"/>
</dbReference>
<dbReference type="HOGENOM" id="CLU_949675_0_0_11"/>
<feature type="transmembrane region" description="Helical" evidence="2">
    <location>
        <begin position="93"/>
        <end position="113"/>
    </location>
</feature>
<organism evidence="3 4">
    <name type="scientific">Stackebrandtia nassauensis (strain DSM 44728 / CIP 108903 / NRRL B-16338 / NBRC 102104 / LLR-40K-21)</name>
    <dbReference type="NCBI Taxonomy" id="446470"/>
    <lineage>
        <taxon>Bacteria</taxon>
        <taxon>Bacillati</taxon>
        <taxon>Actinomycetota</taxon>
        <taxon>Actinomycetes</taxon>
        <taxon>Glycomycetales</taxon>
        <taxon>Glycomycetaceae</taxon>
        <taxon>Stackebrandtia</taxon>
    </lineage>
</organism>
<keyword evidence="2" id="KW-0472">Membrane</keyword>
<feature type="transmembrane region" description="Helical" evidence="2">
    <location>
        <begin position="189"/>
        <end position="211"/>
    </location>
</feature>
<feature type="transmembrane region" description="Helical" evidence="2">
    <location>
        <begin position="30"/>
        <end position="49"/>
    </location>
</feature>
<dbReference type="KEGG" id="sna:Snas_5611"/>
<feature type="transmembrane region" description="Helical" evidence="2">
    <location>
        <begin position="155"/>
        <end position="177"/>
    </location>
</feature>
<evidence type="ECO:0000313" key="3">
    <source>
        <dbReference type="EMBL" id="ADD45241.1"/>
    </source>
</evidence>
<dbReference type="EMBL" id="CP001778">
    <property type="protein sequence ID" value="ADD45241.1"/>
    <property type="molecule type" value="Genomic_DNA"/>
</dbReference>
<dbReference type="AlphaFoldDB" id="D3PX17"/>
<keyword evidence="2" id="KW-1133">Transmembrane helix</keyword>